<proteinExistence type="predicted"/>
<dbReference type="EMBL" id="JANAKD010001247">
    <property type="protein sequence ID" value="KAJ3481576.1"/>
    <property type="molecule type" value="Genomic_DNA"/>
</dbReference>
<sequence>MAQANEAQVIVVGAGMSGLTAAAELQRKGISVLLLEASPRVGGRAYSVDTTLGSHIDLGGQWIGRGHHRIEALLKRAGGTKYKTFTRGLPLIINKNKVVRLYSPSAILAIASLVLVELASRIHIPKRWLALTVDKIIAAWVPLEVARQLLRLVIATTSTAELENFSLYAYAHSARKNGGLLEMTGTEGGAQDSLSVEAMGAIASMLAQELSGKLLTNTPVTKISQSSTDSRVTVTAAGRQFHAAQVIIAVPPPMQKSITFDPPMPTERQSLQKNTRMGIVYKSLAIYDKPFWRDGLGGEFLVLDDPSFAVFDTSSPGGPGHLCFLVASTPARQLDKLNSKSRQELLLSRLAPFLGREVMQPTEWHEKAWHEDEFCGGGYMAFGVSGTTDGLFPMSHKAVGRVHWAGTETAEEHPGYLEGAVQAGERAAEEVVQALGSK</sequence>
<gene>
    <name evidence="1" type="ORF">NLG97_g7788</name>
</gene>
<comment type="caution">
    <text evidence="1">The sequence shown here is derived from an EMBL/GenBank/DDBJ whole genome shotgun (WGS) entry which is preliminary data.</text>
</comment>
<name>A0ACC1QMD2_9HYPO</name>
<keyword evidence="2" id="KW-1185">Reference proteome</keyword>
<reference evidence="1" key="1">
    <citation type="submission" date="2022-07" db="EMBL/GenBank/DDBJ databases">
        <title>Genome Sequence of Lecanicillium saksenae.</title>
        <authorList>
            <person name="Buettner E."/>
        </authorList>
    </citation>
    <scope>NUCLEOTIDE SEQUENCE</scope>
    <source>
        <strain evidence="1">VT-O1</strain>
    </source>
</reference>
<evidence type="ECO:0000313" key="2">
    <source>
        <dbReference type="Proteomes" id="UP001148737"/>
    </source>
</evidence>
<accession>A0ACC1QMD2</accession>
<organism evidence="1 2">
    <name type="scientific">Lecanicillium saksenae</name>
    <dbReference type="NCBI Taxonomy" id="468837"/>
    <lineage>
        <taxon>Eukaryota</taxon>
        <taxon>Fungi</taxon>
        <taxon>Dikarya</taxon>
        <taxon>Ascomycota</taxon>
        <taxon>Pezizomycotina</taxon>
        <taxon>Sordariomycetes</taxon>
        <taxon>Hypocreomycetidae</taxon>
        <taxon>Hypocreales</taxon>
        <taxon>Cordycipitaceae</taxon>
        <taxon>Lecanicillium</taxon>
    </lineage>
</organism>
<dbReference type="Proteomes" id="UP001148737">
    <property type="component" value="Unassembled WGS sequence"/>
</dbReference>
<evidence type="ECO:0000313" key="1">
    <source>
        <dbReference type="EMBL" id="KAJ3481576.1"/>
    </source>
</evidence>
<protein>
    <submittedName>
        <fullName evidence="1">Uncharacterized protein</fullName>
    </submittedName>
</protein>